<dbReference type="SUPFAM" id="SSF141868">
    <property type="entry name" value="EAL domain-like"/>
    <property type="match status" value="1"/>
</dbReference>
<organism evidence="5 6">
    <name type="scientific">Parazoarcus communis SWub3 = DSM 12120</name>
    <dbReference type="NCBI Taxonomy" id="1121029"/>
    <lineage>
        <taxon>Bacteria</taxon>
        <taxon>Pseudomonadati</taxon>
        <taxon>Pseudomonadota</taxon>
        <taxon>Betaproteobacteria</taxon>
        <taxon>Rhodocyclales</taxon>
        <taxon>Zoogloeaceae</taxon>
        <taxon>Parazoarcus</taxon>
    </lineage>
</organism>
<dbReference type="InterPro" id="IPR052155">
    <property type="entry name" value="Biofilm_reg_signaling"/>
</dbReference>
<dbReference type="Pfam" id="PF00563">
    <property type="entry name" value="EAL"/>
    <property type="match status" value="1"/>
</dbReference>
<dbReference type="Gene3D" id="3.30.70.270">
    <property type="match status" value="1"/>
</dbReference>
<dbReference type="InterPro" id="IPR011006">
    <property type="entry name" value="CheY-like_superfamily"/>
</dbReference>
<dbReference type="Proteomes" id="UP000248259">
    <property type="component" value="Unassembled WGS sequence"/>
</dbReference>
<dbReference type="Gene3D" id="3.20.20.450">
    <property type="entry name" value="EAL domain"/>
    <property type="match status" value="1"/>
</dbReference>
<dbReference type="CDD" id="cd01948">
    <property type="entry name" value="EAL"/>
    <property type="match status" value="1"/>
</dbReference>
<dbReference type="PROSITE" id="PS50110">
    <property type="entry name" value="RESPONSE_REGULATORY"/>
    <property type="match status" value="1"/>
</dbReference>
<name>A0A323UUU0_9RHOO</name>
<proteinExistence type="predicted"/>
<evidence type="ECO:0000313" key="5">
    <source>
        <dbReference type="EMBL" id="PZA16319.1"/>
    </source>
</evidence>
<dbReference type="PROSITE" id="PS50883">
    <property type="entry name" value="EAL"/>
    <property type="match status" value="1"/>
</dbReference>
<dbReference type="Gene3D" id="3.30.450.20">
    <property type="entry name" value="PAS domain"/>
    <property type="match status" value="1"/>
</dbReference>
<dbReference type="EMBL" id="QKOE01000007">
    <property type="protein sequence ID" value="PZA16319.1"/>
    <property type="molecule type" value="Genomic_DNA"/>
</dbReference>
<feature type="domain" description="Response regulatory" evidence="2">
    <location>
        <begin position="28"/>
        <end position="144"/>
    </location>
</feature>
<dbReference type="NCBIfam" id="TIGR00254">
    <property type="entry name" value="GGDEF"/>
    <property type="match status" value="1"/>
</dbReference>
<evidence type="ECO:0000259" key="3">
    <source>
        <dbReference type="PROSITE" id="PS50883"/>
    </source>
</evidence>
<evidence type="ECO:0000259" key="2">
    <source>
        <dbReference type="PROSITE" id="PS50110"/>
    </source>
</evidence>
<accession>A0A323UUU0</accession>
<feature type="domain" description="GGDEF" evidence="4">
    <location>
        <begin position="312"/>
        <end position="444"/>
    </location>
</feature>
<gene>
    <name evidence="5" type="ORF">DNK49_11645</name>
</gene>
<dbReference type="PANTHER" id="PTHR44757:SF2">
    <property type="entry name" value="BIOFILM ARCHITECTURE MAINTENANCE PROTEIN MBAA"/>
    <property type="match status" value="1"/>
</dbReference>
<dbReference type="Pfam" id="PF00072">
    <property type="entry name" value="Response_reg"/>
    <property type="match status" value="1"/>
</dbReference>
<evidence type="ECO:0000313" key="6">
    <source>
        <dbReference type="Proteomes" id="UP000248259"/>
    </source>
</evidence>
<dbReference type="SUPFAM" id="SSF55073">
    <property type="entry name" value="Nucleotide cyclase"/>
    <property type="match status" value="1"/>
</dbReference>
<dbReference type="InterPro" id="IPR000160">
    <property type="entry name" value="GGDEF_dom"/>
</dbReference>
<dbReference type="InterPro" id="IPR001789">
    <property type="entry name" value="Sig_transdc_resp-reg_receiver"/>
</dbReference>
<dbReference type="InterPro" id="IPR035919">
    <property type="entry name" value="EAL_sf"/>
</dbReference>
<comment type="caution">
    <text evidence="5">The sequence shown here is derived from an EMBL/GenBank/DDBJ whole genome shotgun (WGS) entry which is preliminary data.</text>
</comment>
<reference evidence="5 6" key="1">
    <citation type="submission" date="2018-06" db="EMBL/GenBank/DDBJ databases">
        <title>Azoarcus communis strain SWub3 genome.</title>
        <authorList>
            <person name="Zorraquino Salvo V."/>
            <person name="Toubiana D."/>
            <person name="Blumwald E."/>
        </authorList>
    </citation>
    <scope>NUCLEOTIDE SEQUENCE [LARGE SCALE GENOMIC DNA]</scope>
    <source>
        <strain evidence="5 6">SWub3</strain>
    </source>
</reference>
<dbReference type="SMART" id="SM00448">
    <property type="entry name" value="REC"/>
    <property type="match status" value="1"/>
</dbReference>
<keyword evidence="6" id="KW-1185">Reference proteome</keyword>
<dbReference type="GO" id="GO:0000160">
    <property type="term" value="P:phosphorelay signal transduction system"/>
    <property type="evidence" value="ECO:0007669"/>
    <property type="project" value="InterPro"/>
</dbReference>
<dbReference type="InterPro" id="IPR043128">
    <property type="entry name" value="Rev_trsase/Diguanyl_cyclase"/>
</dbReference>
<dbReference type="InterPro" id="IPR035965">
    <property type="entry name" value="PAS-like_dom_sf"/>
</dbReference>
<dbReference type="Gene3D" id="3.40.50.2300">
    <property type="match status" value="1"/>
</dbReference>
<dbReference type="SMART" id="SM00052">
    <property type="entry name" value="EAL"/>
    <property type="match status" value="1"/>
</dbReference>
<dbReference type="AlphaFoldDB" id="A0A323UUU0"/>
<evidence type="ECO:0000256" key="1">
    <source>
        <dbReference type="PROSITE-ProRule" id="PRU00169"/>
    </source>
</evidence>
<dbReference type="OrthoDB" id="9813903at2"/>
<dbReference type="FunFam" id="3.20.20.450:FF:000001">
    <property type="entry name" value="Cyclic di-GMP phosphodiesterase yahA"/>
    <property type="match status" value="1"/>
</dbReference>
<keyword evidence="1" id="KW-0597">Phosphoprotein</keyword>
<dbReference type="Pfam" id="PF00990">
    <property type="entry name" value="GGDEF"/>
    <property type="match status" value="1"/>
</dbReference>
<dbReference type="SMART" id="SM00267">
    <property type="entry name" value="GGDEF"/>
    <property type="match status" value="1"/>
</dbReference>
<dbReference type="PANTHER" id="PTHR44757">
    <property type="entry name" value="DIGUANYLATE CYCLASE DGCP"/>
    <property type="match status" value="1"/>
</dbReference>
<dbReference type="InterPro" id="IPR001633">
    <property type="entry name" value="EAL_dom"/>
</dbReference>
<dbReference type="InterPro" id="IPR029787">
    <property type="entry name" value="Nucleotide_cyclase"/>
</dbReference>
<dbReference type="SUPFAM" id="SSF55785">
    <property type="entry name" value="PYP-like sensor domain (PAS domain)"/>
    <property type="match status" value="1"/>
</dbReference>
<evidence type="ECO:0000259" key="4">
    <source>
        <dbReference type="PROSITE" id="PS50887"/>
    </source>
</evidence>
<feature type="domain" description="EAL" evidence="3">
    <location>
        <begin position="452"/>
        <end position="705"/>
    </location>
</feature>
<dbReference type="PROSITE" id="PS50887">
    <property type="entry name" value="GGDEF"/>
    <property type="match status" value="1"/>
</dbReference>
<dbReference type="CDD" id="cd01949">
    <property type="entry name" value="GGDEF"/>
    <property type="match status" value="1"/>
</dbReference>
<protein>
    <submittedName>
        <fullName evidence="5">GGDEF domain-containing response regulator</fullName>
    </submittedName>
</protein>
<feature type="modified residue" description="4-aspartylphosphate" evidence="1">
    <location>
        <position position="77"/>
    </location>
</feature>
<sequence length="708" mass="78544">MCDCPRDCARLLLIDVPELRLPDTTPVQLLIVDDDVPTRMLLRGVLSRQGYQILEAANGAEGVDIFTRLRPALVLLDVMMPVMDGLEACRRIRDIDGDQGTPLLMLTGAEDMEAIETAFNAGATDFITKPINWPLLTQRVRYALRSGALAREVRQNRLREASATRIARLGFWEWDPEDNHVQWSGHADELLGTPTDNIRNLEQLLNTITPDDRERCLQAFNAVCNGGRLDIEFRLGSRKSEQIIRLIAERGIEGDDAQRFFGAFQNITDSRRAEALVNYLALHDELTGLGNRRLFSSKVTQAVDAIRSGTDEVLLLAWIDLTRFHRHNDALGEAAGNSLLVQVAQRLKAAESSGGEVARVGGDEFAILLKGHSEDELQHRLEHLLETLEYPVKVNQQEAFLSATAGLAMFPAHGSNADELINLAQEAQRSARQQGKQLVAANLQAGRSAAIALDIERDLRHALERDQFHLVYQPQMDLRSGRIVGAEALLRWQHPERGLVSPVDFIPVLEEVGLISAVGFWVITEACRQAQEWEAKGLNLRVGINLSARQFLDPMLFDSIVGACRGTGASPRLVELEITESLAMQDPEHAINLLKRLRENGFKIAIDDFGIGYSSLEYLLRFPLDTIKIDRAFVNNITNSQADRAIVRAITAIAQTLGLSTIAEGIETLRQCDFIEALGVNEIQGYLIGKPMAPSDLEVLASSFSRPD</sequence>
<dbReference type="SUPFAM" id="SSF52172">
    <property type="entry name" value="CheY-like"/>
    <property type="match status" value="1"/>
</dbReference>